<feature type="domain" description="Peptidase C-terminal archaeal/bacterial" evidence="11">
    <location>
        <begin position="428"/>
        <end position="491"/>
    </location>
</feature>
<feature type="chain" id="PRO_5009303992" evidence="9">
    <location>
        <begin position="30"/>
        <end position="511"/>
    </location>
</feature>
<evidence type="ECO:0000259" key="12">
    <source>
        <dbReference type="Pfam" id="PF22148"/>
    </source>
</evidence>
<dbReference type="CDD" id="cd07484">
    <property type="entry name" value="Peptidases_S8_Thermitase_like"/>
    <property type="match status" value="1"/>
</dbReference>
<evidence type="ECO:0000313" key="13">
    <source>
        <dbReference type="EMBL" id="SFS78116.1"/>
    </source>
</evidence>
<dbReference type="PANTHER" id="PTHR43806">
    <property type="entry name" value="PEPTIDASE S8"/>
    <property type="match status" value="1"/>
</dbReference>
<dbReference type="PANTHER" id="PTHR43806:SF11">
    <property type="entry name" value="CEREVISIN-RELATED"/>
    <property type="match status" value="1"/>
</dbReference>
<evidence type="ECO:0000256" key="7">
    <source>
        <dbReference type="PROSITE-ProRule" id="PRU01240"/>
    </source>
</evidence>
<keyword evidence="6 7" id="KW-0720">Serine protease</keyword>
<gene>
    <name evidence="13" type="ORF">SAMN05444972_107200</name>
</gene>
<dbReference type="Gene3D" id="2.60.120.380">
    <property type="match status" value="1"/>
</dbReference>
<keyword evidence="5 7" id="KW-0378">Hydrolase</keyword>
<evidence type="ECO:0000256" key="1">
    <source>
        <dbReference type="ARBA" id="ARBA00004613"/>
    </source>
</evidence>
<dbReference type="PROSITE" id="PS00138">
    <property type="entry name" value="SUBTILASE_SER"/>
    <property type="match status" value="1"/>
</dbReference>
<reference evidence="14" key="1">
    <citation type="submission" date="2016-10" db="EMBL/GenBank/DDBJ databases">
        <authorList>
            <person name="Varghese N."/>
            <person name="Submissions S."/>
        </authorList>
    </citation>
    <scope>NUCLEOTIDE SEQUENCE [LARGE SCALE GENOMIC DNA]</scope>
    <source>
        <strain evidence="14">DSM 45789</strain>
    </source>
</reference>
<evidence type="ECO:0000256" key="4">
    <source>
        <dbReference type="ARBA" id="ARBA00022670"/>
    </source>
</evidence>
<feature type="signal peptide" evidence="9">
    <location>
        <begin position="1"/>
        <end position="29"/>
    </location>
</feature>
<dbReference type="OrthoDB" id="9798386at2"/>
<dbReference type="Pfam" id="PF04151">
    <property type="entry name" value="PPC"/>
    <property type="match status" value="1"/>
</dbReference>
<evidence type="ECO:0000256" key="9">
    <source>
        <dbReference type="SAM" id="SignalP"/>
    </source>
</evidence>
<feature type="domain" description="Fervidolysin-like N-terminal prodomain" evidence="12">
    <location>
        <begin position="29"/>
        <end position="103"/>
    </location>
</feature>
<dbReference type="InterPro" id="IPR034084">
    <property type="entry name" value="Thermitase-like_dom"/>
</dbReference>
<dbReference type="InterPro" id="IPR023828">
    <property type="entry name" value="Peptidase_S8_Ser-AS"/>
</dbReference>
<dbReference type="PRINTS" id="PR00723">
    <property type="entry name" value="SUBTILISIN"/>
</dbReference>
<evidence type="ECO:0000256" key="5">
    <source>
        <dbReference type="ARBA" id="ARBA00022801"/>
    </source>
</evidence>
<dbReference type="PROSITE" id="PS51892">
    <property type="entry name" value="SUBTILASE"/>
    <property type="match status" value="1"/>
</dbReference>
<evidence type="ECO:0000256" key="2">
    <source>
        <dbReference type="ARBA" id="ARBA00011073"/>
    </source>
</evidence>
<dbReference type="GO" id="GO:0004252">
    <property type="term" value="F:serine-type endopeptidase activity"/>
    <property type="evidence" value="ECO:0007669"/>
    <property type="project" value="UniProtKB-UniRule"/>
</dbReference>
<dbReference type="Proteomes" id="UP000198660">
    <property type="component" value="Unassembled WGS sequence"/>
</dbReference>
<dbReference type="GO" id="GO:0005576">
    <property type="term" value="C:extracellular region"/>
    <property type="evidence" value="ECO:0007669"/>
    <property type="project" value="UniProtKB-SubCell"/>
</dbReference>
<dbReference type="EMBL" id="FPAA01000007">
    <property type="protein sequence ID" value="SFS78116.1"/>
    <property type="molecule type" value="Genomic_DNA"/>
</dbReference>
<feature type="active site" description="Charge relay system" evidence="7">
    <location>
        <position position="182"/>
    </location>
</feature>
<dbReference type="PROSITE" id="PS00136">
    <property type="entry name" value="SUBTILASE_ASP"/>
    <property type="match status" value="1"/>
</dbReference>
<organism evidence="13 14">
    <name type="scientific">Marininema halotolerans</name>
    <dbReference type="NCBI Taxonomy" id="1155944"/>
    <lineage>
        <taxon>Bacteria</taxon>
        <taxon>Bacillati</taxon>
        <taxon>Bacillota</taxon>
        <taxon>Bacilli</taxon>
        <taxon>Bacillales</taxon>
        <taxon>Thermoactinomycetaceae</taxon>
        <taxon>Marininema</taxon>
    </lineage>
</organism>
<dbReference type="Gene3D" id="3.40.50.200">
    <property type="entry name" value="Peptidase S8/S53 domain"/>
    <property type="match status" value="1"/>
</dbReference>
<evidence type="ECO:0000259" key="10">
    <source>
        <dbReference type="Pfam" id="PF00082"/>
    </source>
</evidence>
<proteinExistence type="inferred from homology"/>
<name>A0A1I6SME0_9BACL</name>
<keyword evidence="9" id="KW-0732">Signal</keyword>
<protein>
    <submittedName>
        <fullName evidence="13">Thermitase</fullName>
    </submittedName>
</protein>
<dbReference type="InterPro" id="IPR054399">
    <property type="entry name" value="Fervidolysin-like_N_prodom"/>
</dbReference>
<comment type="similarity">
    <text evidence="2 7 8">Belongs to the peptidase S8 family.</text>
</comment>
<dbReference type="InterPro" id="IPR015500">
    <property type="entry name" value="Peptidase_S8_subtilisin-rel"/>
</dbReference>
<feature type="active site" description="Charge relay system" evidence="7">
    <location>
        <position position="336"/>
    </location>
</feature>
<dbReference type="SUPFAM" id="SSF89260">
    <property type="entry name" value="Collagen-binding domain"/>
    <property type="match status" value="1"/>
</dbReference>
<accession>A0A1I6SME0</accession>
<evidence type="ECO:0000313" key="14">
    <source>
        <dbReference type="Proteomes" id="UP000198660"/>
    </source>
</evidence>
<dbReference type="InterPro" id="IPR023827">
    <property type="entry name" value="Peptidase_S8_Asp-AS"/>
</dbReference>
<comment type="subcellular location">
    <subcellularLocation>
        <location evidence="1">Secreted</location>
    </subcellularLocation>
</comment>
<dbReference type="Pfam" id="PF00082">
    <property type="entry name" value="Peptidase_S8"/>
    <property type="match status" value="1"/>
</dbReference>
<dbReference type="PROSITE" id="PS00137">
    <property type="entry name" value="SUBTILASE_HIS"/>
    <property type="match status" value="1"/>
</dbReference>
<dbReference type="InterPro" id="IPR050131">
    <property type="entry name" value="Peptidase_S8_subtilisin-like"/>
</dbReference>
<dbReference type="AlphaFoldDB" id="A0A1I6SME0"/>
<dbReference type="InterPro" id="IPR007280">
    <property type="entry name" value="Peptidase_C_arc/bac"/>
</dbReference>
<feature type="active site" description="Charge relay system" evidence="7">
    <location>
        <position position="149"/>
    </location>
</feature>
<dbReference type="GO" id="GO:0006508">
    <property type="term" value="P:proteolysis"/>
    <property type="evidence" value="ECO:0007669"/>
    <property type="project" value="UniProtKB-KW"/>
</dbReference>
<dbReference type="Pfam" id="PF22148">
    <property type="entry name" value="Fervidolysin_NPro-like"/>
    <property type="match status" value="1"/>
</dbReference>
<evidence type="ECO:0000256" key="6">
    <source>
        <dbReference type="ARBA" id="ARBA00022825"/>
    </source>
</evidence>
<dbReference type="InterPro" id="IPR036852">
    <property type="entry name" value="Peptidase_S8/S53_dom_sf"/>
</dbReference>
<dbReference type="InterPro" id="IPR000209">
    <property type="entry name" value="Peptidase_S8/S53_dom"/>
</dbReference>
<evidence type="ECO:0000256" key="8">
    <source>
        <dbReference type="RuleBase" id="RU003355"/>
    </source>
</evidence>
<dbReference type="InterPro" id="IPR022398">
    <property type="entry name" value="Peptidase_S8_His-AS"/>
</dbReference>
<keyword evidence="4 7" id="KW-0645">Protease</keyword>
<sequence>MNSFKKMTFALAAMGLALSVPLTSLHAEAASKGSHAISSDSIIVKFKNNPSQAKKKSLINKVGSQLVSENKKVGFSVVKVKGKSVKQALKEYRNMSNVEYAEPRVTYHATWTPNDPMYASDQYGPQKMSLPQAWDITKGSSNVTVAVVDTGVQANHPDLSGKVVQGYDFVDNDSNANDENGHGTHVAGTIAANTNNGVGVAGVAPNVKIMGVRVLDAEGSGTNDAVADGITYAADHGAKVINMSLGGADESQAIEDAVNYAWNKGVVIVCAAGNESTSSPSYPAYYSKSIAVAATDSNDKLAYFSNYGSWVDVAAPGVDIMSTYIGSKYESLSGTSMASPHVAGLAGLLASQGLSNTQIRAAIENTSDTVSGTGSKFAHGRVNAYKALKGESSVDDSQDAYEPNNSFSQAYGISSGSTYNSKINSSSDIDYYKFTSKSSGYINLNLTNLPDDYDLYLYNSNGQQLTKSWNGGTSSESISYYGYSGTYYAIVVGYDGAYSSSKNYSLKASYK</sequence>
<evidence type="ECO:0000256" key="3">
    <source>
        <dbReference type="ARBA" id="ARBA00022525"/>
    </source>
</evidence>
<dbReference type="SUPFAM" id="SSF52743">
    <property type="entry name" value="Subtilisin-like"/>
    <property type="match status" value="1"/>
</dbReference>
<evidence type="ECO:0000259" key="11">
    <source>
        <dbReference type="Pfam" id="PF04151"/>
    </source>
</evidence>
<feature type="domain" description="Peptidase S8/S53" evidence="10">
    <location>
        <begin position="141"/>
        <end position="380"/>
    </location>
</feature>
<keyword evidence="14" id="KW-1185">Reference proteome</keyword>
<keyword evidence="3" id="KW-0964">Secreted</keyword>